<dbReference type="SUPFAM" id="SSF48371">
    <property type="entry name" value="ARM repeat"/>
    <property type="match status" value="1"/>
</dbReference>
<evidence type="ECO:0000259" key="5">
    <source>
        <dbReference type="PROSITE" id="PS50303"/>
    </source>
</evidence>
<protein>
    <recommendedName>
        <fullName evidence="5">PUM-HD domain-containing protein</fullName>
    </recommendedName>
</protein>
<dbReference type="Proteomes" id="UP001642483">
    <property type="component" value="Unassembled WGS sequence"/>
</dbReference>
<feature type="compositionally biased region" description="Basic residues" evidence="4">
    <location>
        <begin position="42"/>
        <end position="51"/>
    </location>
</feature>
<dbReference type="Gene3D" id="1.25.10.10">
    <property type="entry name" value="Leucine-rich Repeat Variant"/>
    <property type="match status" value="2"/>
</dbReference>
<accession>A0ABP0FKK8</accession>
<evidence type="ECO:0000256" key="1">
    <source>
        <dbReference type="ARBA" id="ARBA00022737"/>
    </source>
</evidence>
<dbReference type="InterPro" id="IPR001313">
    <property type="entry name" value="Pumilio_RNA-bd_rpt"/>
</dbReference>
<dbReference type="SMART" id="SM00025">
    <property type="entry name" value="Pumilio"/>
    <property type="match status" value="6"/>
</dbReference>
<dbReference type="InterPro" id="IPR033133">
    <property type="entry name" value="PUM-HD"/>
</dbReference>
<evidence type="ECO:0000313" key="7">
    <source>
        <dbReference type="Proteomes" id="UP001642483"/>
    </source>
</evidence>
<dbReference type="EMBL" id="CAWYQH010000068">
    <property type="protein sequence ID" value="CAK8680213.1"/>
    <property type="molecule type" value="Genomic_DNA"/>
</dbReference>
<evidence type="ECO:0000256" key="2">
    <source>
        <dbReference type="ARBA" id="ARBA00022884"/>
    </source>
</evidence>
<evidence type="ECO:0000256" key="3">
    <source>
        <dbReference type="PROSITE-ProRule" id="PRU00317"/>
    </source>
</evidence>
<feature type="domain" description="PUM-HD" evidence="5">
    <location>
        <begin position="94"/>
        <end position="453"/>
    </location>
</feature>
<feature type="compositionally biased region" description="Basic and acidic residues" evidence="4">
    <location>
        <begin position="20"/>
        <end position="41"/>
    </location>
</feature>
<evidence type="ECO:0000313" key="6">
    <source>
        <dbReference type="EMBL" id="CAK8680213.1"/>
    </source>
</evidence>
<dbReference type="InterPro" id="IPR012959">
    <property type="entry name" value="CPL_dom"/>
</dbReference>
<dbReference type="Pfam" id="PF08144">
    <property type="entry name" value="CPL"/>
    <property type="match status" value="1"/>
</dbReference>
<comment type="caution">
    <text evidence="6">The sequence shown here is derived from an EMBL/GenBank/DDBJ whole genome shotgun (WGS) entry which is preliminary data.</text>
</comment>
<reference evidence="6 7" key="1">
    <citation type="submission" date="2024-02" db="EMBL/GenBank/DDBJ databases">
        <authorList>
            <person name="Daric V."/>
            <person name="Darras S."/>
        </authorList>
    </citation>
    <scope>NUCLEOTIDE SEQUENCE [LARGE SCALE GENOMIC DNA]</scope>
</reference>
<name>A0ABP0FKK8_CLALP</name>
<dbReference type="PANTHER" id="PTHR13389:SF0">
    <property type="entry name" value="PUMILIO HOMOLOG 3"/>
    <property type="match status" value="1"/>
</dbReference>
<evidence type="ECO:0000256" key="4">
    <source>
        <dbReference type="SAM" id="MobiDB-lite"/>
    </source>
</evidence>
<dbReference type="InterPro" id="IPR011989">
    <property type="entry name" value="ARM-like"/>
</dbReference>
<feature type="region of interest" description="Disordered" evidence="4">
    <location>
        <begin position="1"/>
        <end position="74"/>
    </location>
</feature>
<proteinExistence type="predicted"/>
<dbReference type="PANTHER" id="PTHR13389">
    <property type="entry name" value="PUMILIO HOMOLOG 3"/>
    <property type="match status" value="1"/>
</dbReference>
<dbReference type="PROSITE" id="PS50303">
    <property type="entry name" value="PUM_HD"/>
    <property type="match status" value="1"/>
</dbReference>
<dbReference type="InterPro" id="IPR040059">
    <property type="entry name" value="PUM3"/>
</dbReference>
<feature type="compositionally biased region" description="Basic residues" evidence="4">
    <location>
        <begin position="64"/>
        <end position="74"/>
    </location>
</feature>
<organism evidence="6 7">
    <name type="scientific">Clavelina lepadiformis</name>
    <name type="common">Light-bulb sea squirt</name>
    <name type="synonym">Ascidia lepadiformis</name>
    <dbReference type="NCBI Taxonomy" id="159417"/>
    <lineage>
        <taxon>Eukaryota</taxon>
        <taxon>Metazoa</taxon>
        <taxon>Chordata</taxon>
        <taxon>Tunicata</taxon>
        <taxon>Ascidiacea</taxon>
        <taxon>Aplousobranchia</taxon>
        <taxon>Clavelinidae</taxon>
        <taxon>Clavelina</taxon>
    </lineage>
</organism>
<keyword evidence="7" id="KW-1185">Reference proteome</keyword>
<keyword evidence="1" id="KW-0677">Repeat</keyword>
<dbReference type="InterPro" id="IPR016024">
    <property type="entry name" value="ARM-type_fold"/>
</dbReference>
<keyword evidence="2" id="KW-0694">RNA-binding</keyword>
<gene>
    <name evidence="6" type="ORF">CVLEPA_LOCUS10488</name>
</gene>
<feature type="repeat" description="Pumilio" evidence="3">
    <location>
        <begin position="152"/>
        <end position="187"/>
    </location>
</feature>
<dbReference type="PROSITE" id="PS50302">
    <property type="entry name" value="PUM"/>
    <property type="match status" value="1"/>
</dbReference>
<sequence>MMVDRKSVGGKGRKRNTNVSEEKEHASPSKKLKMVETEKKFKPGSKGKTSVKKQPLPKETAKSRRERKLYRKKQNPNYELTYNAKKIWEKLRIQKSQLSKDEKAKLVEELMALVKQQEKKLVNLCYAHDTSRVIQTCLKQGLRNQREEIFNELKEHIVDMCKNGYAKNIVWKMLKYGTPQERNLVMSSFNGLVYRMIRKPKSASVVEYAYNNYATAEQRNFIVRQLYGKVYLLCDDSNKANLSEILTEQPDKKESLLKSFKDGLTPLAEKTVIAHTLVHKAFYEFFDHCDIPAIRTELIEVLRESLIHMMHTHDGAHVAMNCLWHGSSKDRKVIIKTIKEFVLKLCCEEYGHLPILAAFDCVDDTVFLKKALVQHIVKGMDELVHNKYGRKVILYLLSPRNSSYFLPETVKLLSMGDGNKTSKKPMEQRHQELSEAALPGVMEYIIQNLKTIIFDHSLFVLIETAVVNCTGDTRPLIDAVMKLLQVAFLPNTKDEDGHLHIVEDPCGHMVVKRLIITESKEHKTQPDRNMTFSNTLLNEMDGKILASWTACNRGTQILLALVESTSDAVSKKAKKVFQEHLDIITGNTDVKSTKILLQKLT</sequence>